<dbReference type="Gene3D" id="3.40.960.10">
    <property type="entry name" value="VSR Endonuclease"/>
    <property type="match status" value="1"/>
</dbReference>
<feature type="domain" description="DUF559" evidence="1">
    <location>
        <begin position="12"/>
        <end position="67"/>
    </location>
</feature>
<evidence type="ECO:0000313" key="3">
    <source>
        <dbReference type="Proteomes" id="UP000198680"/>
    </source>
</evidence>
<evidence type="ECO:0000259" key="1">
    <source>
        <dbReference type="Pfam" id="PF04480"/>
    </source>
</evidence>
<dbReference type="AlphaFoldDB" id="A0A1G9SN21"/>
<proteinExistence type="predicted"/>
<dbReference type="EMBL" id="FNHE01000005">
    <property type="protein sequence ID" value="SDM36737.1"/>
    <property type="molecule type" value="Genomic_DNA"/>
</dbReference>
<protein>
    <recommendedName>
        <fullName evidence="1">DUF559 domain-containing protein</fullName>
    </recommendedName>
</protein>
<dbReference type="Pfam" id="PF04480">
    <property type="entry name" value="DUF559"/>
    <property type="match status" value="1"/>
</dbReference>
<sequence>MAAHADLGWPAWRVAVEYEGRQHADRQQFGRDVERCSRMAADGWLVVRLSAAHLRRPDDVVDLVPRALRSRGAVW</sequence>
<accession>A0A1G9SN21</accession>
<dbReference type="Proteomes" id="UP000198680">
    <property type="component" value="Unassembled WGS sequence"/>
</dbReference>
<dbReference type="OrthoDB" id="3173471at2"/>
<organism evidence="2 3">
    <name type="scientific">Geodermatophilus siccatus</name>
    <dbReference type="NCBI Taxonomy" id="1137991"/>
    <lineage>
        <taxon>Bacteria</taxon>
        <taxon>Bacillati</taxon>
        <taxon>Actinomycetota</taxon>
        <taxon>Actinomycetes</taxon>
        <taxon>Geodermatophilales</taxon>
        <taxon>Geodermatophilaceae</taxon>
        <taxon>Geodermatophilus</taxon>
    </lineage>
</organism>
<name>A0A1G9SN21_9ACTN</name>
<evidence type="ECO:0000313" key="2">
    <source>
        <dbReference type="EMBL" id="SDM36737.1"/>
    </source>
</evidence>
<dbReference type="STRING" id="1137991.SAMN05660642_02302"/>
<keyword evidence="3" id="KW-1185">Reference proteome</keyword>
<reference evidence="3" key="1">
    <citation type="submission" date="2016-10" db="EMBL/GenBank/DDBJ databases">
        <authorList>
            <person name="Varghese N."/>
            <person name="Submissions S."/>
        </authorList>
    </citation>
    <scope>NUCLEOTIDE SEQUENCE [LARGE SCALE GENOMIC DNA]</scope>
    <source>
        <strain evidence="3">DSM 45419</strain>
    </source>
</reference>
<dbReference type="RefSeq" id="WP_091217977.1">
    <property type="nucleotide sequence ID" value="NZ_FNHE01000005.1"/>
</dbReference>
<dbReference type="InterPro" id="IPR007569">
    <property type="entry name" value="DUF559"/>
</dbReference>
<gene>
    <name evidence="2" type="ORF">SAMN05660642_02302</name>
</gene>